<dbReference type="Gene3D" id="1.10.3460.10">
    <property type="entry name" value="Chlorophyll a/b binding protein domain"/>
    <property type="match status" value="1"/>
</dbReference>
<keyword evidence="4" id="KW-1133">Transmembrane helix</keyword>
<sequence length="228" mass="24604">MKSVLAALFVYLSISQGFAAPASSAFVSSPGVNALTRLRSPAKAAAGRLDMSVFNEGVEKFGKDFAMPKKMGFGPTANAERWNGRHAMAGWVSLLFIAYAKYTGNPIFGFPGPEETFKWIAYGGKEAEIPLQNIYVLVFNAHLLMISLIAFLFNDSLPDKFWFSDGEDDEEPAGLIPRFEPGLTKGAEMLNGRLAMLGLVVLLVTAFGTGQSVDQVMDKALGGLLIPK</sequence>
<gene>
    <name evidence="6" type="ORF">Vbra_10988</name>
</gene>
<keyword evidence="3" id="KW-0934">Plastid</keyword>
<comment type="subcellular location">
    <subcellularLocation>
        <location evidence="1">Plastid</location>
        <location evidence="1">Chloroplast</location>
    </subcellularLocation>
</comment>
<feature type="chain" id="PRO_5005187434" evidence="5">
    <location>
        <begin position="20"/>
        <end position="228"/>
    </location>
</feature>
<keyword evidence="4" id="KW-0812">Transmembrane</keyword>
<accession>A0A0G4E9I4</accession>
<dbReference type="EMBL" id="CDMY01000061">
    <property type="protein sequence ID" value="CEL92262.1"/>
    <property type="molecule type" value="Genomic_DNA"/>
</dbReference>
<keyword evidence="7" id="KW-1185">Reference proteome</keyword>
<protein>
    <submittedName>
        <fullName evidence="6">Uncharacterized protein</fullName>
    </submittedName>
</protein>
<proteinExistence type="predicted"/>
<dbReference type="AlphaFoldDB" id="A0A0G4E9I4"/>
<dbReference type="GO" id="GO:0009507">
    <property type="term" value="C:chloroplast"/>
    <property type="evidence" value="ECO:0007669"/>
    <property type="project" value="UniProtKB-SubCell"/>
</dbReference>
<evidence type="ECO:0000256" key="1">
    <source>
        <dbReference type="ARBA" id="ARBA00004229"/>
    </source>
</evidence>
<dbReference type="OMA" id="HAMFGWV"/>
<feature type="transmembrane region" description="Helical" evidence="4">
    <location>
        <begin position="194"/>
        <end position="213"/>
    </location>
</feature>
<name>A0A0G4E9I4_VITBC</name>
<dbReference type="SUPFAM" id="SSF103511">
    <property type="entry name" value="Chlorophyll a-b binding protein"/>
    <property type="match status" value="1"/>
</dbReference>
<evidence type="ECO:0000313" key="7">
    <source>
        <dbReference type="Proteomes" id="UP000041254"/>
    </source>
</evidence>
<dbReference type="Pfam" id="PF00504">
    <property type="entry name" value="Chloroa_b-bind"/>
    <property type="match status" value="1"/>
</dbReference>
<feature type="signal peptide" evidence="5">
    <location>
        <begin position="1"/>
        <end position="19"/>
    </location>
</feature>
<keyword evidence="4" id="KW-0472">Membrane</keyword>
<dbReference type="VEuPathDB" id="CryptoDB:Vbra_10988"/>
<evidence type="ECO:0000256" key="4">
    <source>
        <dbReference type="SAM" id="Phobius"/>
    </source>
</evidence>
<evidence type="ECO:0000256" key="3">
    <source>
        <dbReference type="ARBA" id="ARBA00022640"/>
    </source>
</evidence>
<evidence type="ECO:0000256" key="2">
    <source>
        <dbReference type="ARBA" id="ARBA00022528"/>
    </source>
</evidence>
<organism evidence="6 7">
    <name type="scientific">Vitrella brassicaformis (strain CCMP3155)</name>
    <dbReference type="NCBI Taxonomy" id="1169540"/>
    <lineage>
        <taxon>Eukaryota</taxon>
        <taxon>Sar</taxon>
        <taxon>Alveolata</taxon>
        <taxon>Colpodellida</taxon>
        <taxon>Vitrellaceae</taxon>
        <taxon>Vitrella</taxon>
    </lineage>
</organism>
<reference evidence="6 7" key="1">
    <citation type="submission" date="2014-11" db="EMBL/GenBank/DDBJ databases">
        <authorList>
            <person name="Zhu J."/>
            <person name="Qi W."/>
            <person name="Song R."/>
        </authorList>
    </citation>
    <scope>NUCLEOTIDE SEQUENCE [LARGE SCALE GENOMIC DNA]</scope>
</reference>
<evidence type="ECO:0000256" key="5">
    <source>
        <dbReference type="SAM" id="SignalP"/>
    </source>
</evidence>
<feature type="transmembrane region" description="Helical" evidence="4">
    <location>
        <begin position="134"/>
        <end position="153"/>
    </location>
</feature>
<evidence type="ECO:0000313" key="6">
    <source>
        <dbReference type="EMBL" id="CEL92262.1"/>
    </source>
</evidence>
<dbReference type="InterPro" id="IPR022796">
    <property type="entry name" value="Chloroa_b-bind"/>
</dbReference>
<keyword evidence="2" id="KW-0150">Chloroplast</keyword>
<keyword evidence="5" id="KW-0732">Signal</keyword>
<dbReference type="Proteomes" id="UP000041254">
    <property type="component" value="Unassembled WGS sequence"/>
</dbReference>
<dbReference type="InParanoid" id="A0A0G4E9I4"/>
<dbReference type="OrthoDB" id="765963at2759"/>